<evidence type="ECO:0008006" key="3">
    <source>
        <dbReference type="Google" id="ProtNLM"/>
    </source>
</evidence>
<proteinExistence type="predicted"/>
<protein>
    <recommendedName>
        <fullName evidence="3">Extracellular protein</fullName>
    </recommendedName>
</protein>
<dbReference type="InterPro" id="IPR049819">
    <property type="entry name" value="SP_0009-like"/>
</dbReference>
<name>A0ABV2JFG5_9STRE</name>
<comment type="caution">
    <text evidence="1">The sequence shown here is derived from an EMBL/GenBank/DDBJ whole genome shotgun (WGS) entry which is preliminary data.</text>
</comment>
<accession>A0ABV2JFG5</accession>
<gene>
    <name evidence="1" type="ORF">ABID28_000111</name>
</gene>
<dbReference type="NCBIfam" id="NF040896">
    <property type="entry name" value="SP_0009_fam"/>
    <property type="match status" value="1"/>
</dbReference>
<dbReference type="EMBL" id="JBEPLN010000002">
    <property type="protein sequence ID" value="MET3633481.1"/>
    <property type="molecule type" value="Genomic_DNA"/>
</dbReference>
<dbReference type="Proteomes" id="UP001549037">
    <property type="component" value="Unassembled WGS sequence"/>
</dbReference>
<organism evidence="1 2">
    <name type="scientific">Streptococcus porcorum</name>
    <dbReference type="NCBI Taxonomy" id="701526"/>
    <lineage>
        <taxon>Bacteria</taxon>
        <taxon>Bacillati</taxon>
        <taxon>Bacillota</taxon>
        <taxon>Bacilli</taxon>
        <taxon>Lactobacillales</taxon>
        <taxon>Streptococcaceae</taxon>
        <taxon>Streptococcus</taxon>
    </lineage>
</organism>
<sequence>MENLLEKVTLFLSYSDDKLEELKQKNQALHLEESDIERQQ</sequence>
<evidence type="ECO:0000313" key="1">
    <source>
        <dbReference type="EMBL" id="MET3633481.1"/>
    </source>
</evidence>
<reference evidence="1 2" key="1">
    <citation type="submission" date="2024-06" db="EMBL/GenBank/DDBJ databases">
        <title>Genomic Encyclopedia of Type Strains, Phase IV (KMG-IV): sequencing the most valuable type-strain genomes for metagenomic binning, comparative biology and taxonomic classification.</title>
        <authorList>
            <person name="Goeker M."/>
        </authorList>
    </citation>
    <scope>NUCLEOTIDE SEQUENCE [LARGE SCALE GENOMIC DNA]</scope>
    <source>
        <strain evidence="1 2">DSM 28302</strain>
    </source>
</reference>
<dbReference type="RefSeq" id="WP_354367088.1">
    <property type="nucleotide sequence ID" value="NZ_JBEPLN010000002.1"/>
</dbReference>
<evidence type="ECO:0000313" key="2">
    <source>
        <dbReference type="Proteomes" id="UP001549037"/>
    </source>
</evidence>
<keyword evidence="2" id="KW-1185">Reference proteome</keyword>